<dbReference type="Pfam" id="PF00069">
    <property type="entry name" value="Pkinase"/>
    <property type="match status" value="1"/>
</dbReference>
<dbReference type="InterPro" id="IPR017441">
    <property type="entry name" value="Protein_kinase_ATP_BS"/>
</dbReference>
<organism evidence="6 7">
    <name type="scientific">Tritrichomonas foetus</name>
    <dbReference type="NCBI Taxonomy" id="1144522"/>
    <lineage>
        <taxon>Eukaryota</taxon>
        <taxon>Metamonada</taxon>
        <taxon>Parabasalia</taxon>
        <taxon>Tritrichomonadida</taxon>
        <taxon>Tritrichomonadidae</taxon>
        <taxon>Tritrichomonas</taxon>
    </lineage>
</organism>
<dbReference type="Gene3D" id="1.10.510.10">
    <property type="entry name" value="Transferase(Phosphotransferase) domain 1"/>
    <property type="match status" value="1"/>
</dbReference>
<evidence type="ECO:0000259" key="5">
    <source>
        <dbReference type="PROSITE" id="PS50011"/>
    </source>
</evidence>
<evidence type="ECO:0000313" key="6">
    <source>
        <dbReference type="EMBL" id="OHT01001.1"/>
    </source>
</evidence>
<dbReference type="PROSITE" id="PS00108">
    <property type="entry name" value="PROTEIN_KINASE_ST"/>
    <property type="match status" value="1"/>
</dbReference>
<dbReference type="InterPro" id="IPR008271">
    <property type="entry name" value="Ser/Thr_kinase_AS"/>
</dbReference>
<dbReference type="AlphaFoldDB" id="A0A1J4JPE1"/>
<dbReference type="EMBL" id="MLAK01000927">
    <property type="protein sequence ID" value="OHT01001.1"/>
    <property type="molecule type" value="Genomic_DNA"/>
</dbReference>
<evidence type="ECO:0000256" key="4">
    <source>
        <dbReference type="RuleBase" id="RU000304"/>
    </source>
</evidence>
<reference evidence="6" key="1">
    <citation type="submission" date="2016-10" db="EMBL/GenBank/DDBJ databases">
        <authorList>
            <person name="Benchimol M."/>
            <person name="Almeida L.G."/>
            <person name="Vasconcelos A.T."/>
            <person name="Perreira-Neves A."/>
            <person name="Rosa I.A."/>
            <person name="Tasca T."/>
            <person name="Bogo M.R."/>
            <person name="de Souza W."/>
        </authorList>
    </citation>
    <scope>NUCLEOTIDE SEQUENCE [LARGE SCALE GENOMIC DNA]</scope>
    <source>
        <strain evidence="6">K</strain>
    </source>
</reference>
<dbReference type="InterPro" id="IPR011009">
    <property type="entry name" value="Kinase-like_dom_sf"/>
</dbReference>
<dbReference type="PANTHER" id="PTHR24362">
    <property type="entry name" value="SERINE/THREONINE-PROTEIN KINASE NEK"/>
    <property type="match status" value="1"/>
</dbReference>
<gene>
    <name evidence="6" type="ORF">TRFO_07658</name>
</gene>
<sequence>MNLHKIDLNLSAISQSDICRKMSNPKIEEVTEVLTKHGYVFIGKIGAGAFSTVYLVTSEKYQKDFVVKRTELATSDKNSLQTEKSNFTIDCNDVEIQSLLSLNHPYIIRIYDFFQTDDALYSVLEYCSNGSIQSMIGKGMCRDLFLCYARPVLEALNHCHLKGIAHRDIKPGNILLDDYRRPKLADFGLSFHGKLNESISFFAGSLPFMAPEVVSQNKSDPFKADIWSLGITFYYMVCGRSPWMANTEVSLKKQICGGEIFYPSDINIDIQRFIESLLKFRPDERPTCAEALENFQKLHTSSDKHLLNGFNQITSRGELKQLNIPSLRNPSGPYLTKNTSRPSQSINSFVIPVKKKSVLNRRRKTSFTMCTPSFMEDPVVV</sequence>
<dbReference type="InterPro" id="IPR000719">
    <property type="entry name" value="Prot_kinase_dom"/>
</dbReference>
<dbReference type="GeneID" id="94828517"/>
<evidence type="ECO:0000256" key="2">
    <source>
        <dbReference type="ARBA" id="ARBA00022840"/>
    </source>
</evidence>
<evidence type="ECO:0000256" key="3">
    <source>
        <dbReference type="PROSITE-ProRule" id="PRU10141"/>
    </source>
</evidence>
<feature type="binding site" evidence="3">
    <location>
        <position position="68"/>
    </location>
    <ligand>
        <name>ATP</name>
        <dbReference type="ChEBI" id="CHEBI:30616"/>
    </ligand>
</feature>
<keyword evidence="4" id="KW-0723">Serine/threonine-protein kinase</keyword>
<dbReference type="Proteomes" id="UP000179807">
    <property type="component" value="Unassembled WGS sequence"/>
</dbReference>
<keyword evidence="7" id="KW-1185">Reference proteome</keyword>
<dbReference type="GO" id="GO:0005524">
    <property type="term" value="F:ATP binding"/>
    <property type="evidence" value="ECO:0007669"/>
    <property type="project" value="UniProtKB-UniRule"/>
</dbReference>
<accession>A0A1J4JPE1</accession>
<comment type="caution">
    <text evidence="6">The sequence shown here is derived from an EMBL/GenBank/DDBJ whole genome shotgun (WGS) entry which is preliminary data.</text>
</comment>
<evidence type="ECO:0000256" key="1">
    <source>
        <dbReference type="ARBA" id="ARBA00022741"/>
    </source>
</evidence>
<dbReference type="VEuPathDB" id="TrichDB:TRFO_07658"/>
<dbReference type="OrthoDB" id="248923at2759"/>
<keyword evidence="1 3" id="KW-0547">Nucleotide-binding</keyword>
<keyword evidence="6" id="KW-0808">Transferase</keyword>
<keyword evidence="6" id="KW-0418">Kinase</keyword>
<dbReference type="SMART" id="SM00220">
    <property type="entry name" value="S_TKc"/>
    <property type="match status" value="1"/>
</dbReference>
<dbReference type="PROSITE" id="PS00107">
    <property type="entry name" value="PROTEIN_KINASE_ATP"/>
    <property type="match status" value="1"/>
</dbReference>
<name>A0A1J4JPE1_9EUKA</name>
<feature type="domain" description="Protein kinase" evidence="5">
    <location>
        <begin position="39"/>
        <end position="302"/>
    </location>
</feature>
<proteinExistence type="inferred from homology"/>
<dbReference type="PANTHER" id="PTHR24362:SF309">
    <property type="entry name" value="PROTEIN KINASE DOMAIN-CONTAINING PROTEIN"/>
    <property type="match status" value="1"/>
</dbReference>
<dbReference type="RefSeq" id="XP_068354137.1">
    <property type="nucleotide sequence ID" value="XM_068493813.1"/>
</dbReference>
<dbReference type="GO" id="GO:0004674">
    <property type="term" value="F:protein serine/threonine kinase activity"/>
    <property type="evidence" value="ECO:0007669"/>
    <property type="project" value="UniProtKB-KW"/>
</dbReference>
<dbReference type="SUPFAM" id="SSF56112">
    <property type="entry name" value="Protein kinase-like (PK-like)"/>
    <property type="match status" value="1"/>
</dbReference>
<evidence type="ECO:0000313" key="7">
    <source>
        <dbReference type="Proteomes" id="UP000179807"/>
    </source>
</evidence>
<dbReference type="PROSITE" id="PS50011">
    <property type="entry name" value="PROTEIN_KINASE_DOM"/>
    <property type="match status" value="1"/>
</dbReference>
<keyword evidence="2 3" id="KW-0067">ATP-binding</keyword>
<comment type="similarity">
    <text evidence="4">Belongs to the protein kinase superfamily.</text>
</comment>
<protein>
    <submittedName>
        <fullName evidence="6">CAMK family protein kinase</fullName>
    </submittedName>
</protein>